<gene>
    <name evidence="3" type="ORF">EDD57_10571</name>
</gene>
<dbReference type="InterPro" id="IPR011642">
    <property type="entry name" value="Gate_dom"/>
</dbReference>
<evidence type="ECO:0000256" key="1">
    <source>
        <dbReference type="SAM" id="Phobius"/>
    </source>
</evidence>
<dbReference type="Pfam" id="PF07670">
    <property type="entry name" value="Gate"/>
    <property type="match status" value="1"/>
</dbReference>
<proteinExistence type="predicted"/>
<evidence type="ECO:0000313" key="3">
    <source>
        <dbReference type="EMBL" id="TCP69887.1"/>
    </source>
</evidence>
<dbReference type="InterPro" id="IPR052549">
    <property type="entry name" value="SpmB"/>
</dbReference>
<organism evidence="3 4">
    <name type="scientific">Baia soyae</name>
    <dbReference type="NCBI Taxonomy" id="1544746"/>
    <lineage>
        <taxon>Bacteria</taxon>
        <taxon>Bacillati</taxon>
        <taxon>Bacillota</taxon>
        <taxon>Bacilli</taxon>
        <taxon>Bacillales</taxon>
        <taxon>Thermoactinomycetaceae</taxon>
        <taxon>Baia</taxon>
    </lineage>
</organism>
<protein>
    <submittedName>
        <fullName evidence="3">Spore maturation protein B</fullName>
    </submittedName>
</protein>
<dbReference type="GO" id="GO:0005886">
    <property type="term" value="C:plasma membrane"/>
    <property type="evidence" value="ECO:0007669"/>
    <property type="project" value="TreeGrafter"/>
</dbReference>
<dbReference type="RefSeq" id="WP_131847983.1">
    <property type="nucleotide sequence ID" value="NZ_SLXV01000005.1"/>
</dbReference>
<dbReference type="AlphaFoldDB" id="A0A4R2SBA2"/>
<evidence type="ECO:0000313" key="4">
    <source>
        <dbReference type="Proteomes" id="UP000294746"/>
    </source>
</evidence>
<accession>A0A4R2SBA2</accession>
<dbReference type="EMBL" id="SLXV01000005">
    <property type="protein sequence ID" value="TCP69887.1"/>
    <property type="molecule type" value="Genomic_DNA"/>
</dbReference>
<keyword evidence="4" id="KW-1185">Reference proteome</keyword>
<reference evidence="3 4" key="1">
    <citation type="submission" date="2019-03" db="EMBL/GenBank/DDBJ databases">
        <title>Genomic Encyclopedia of Type Strains, Phase IV (KMG-IV): sequencing the most valuable type-strain genomes for metagenomic binning, comparative biology and taxonomic classification.</title>
        <authorList>
            <person name="Goeker M."/>
        </authorList>
    </citation>
    <scope>NUCLEOTIDE SEQUENCE [LARGE SCALE GENOMIC DNA]</scope>
    <source>
        <strain evidence="3 4">DSM 46831</strain>
    </source>
</reference>
<dbReference type="PANTHER" id="PTHR35793">
    <property type="entry name" value="INNER MEMBRANE PROTEIN YJIG"/>
    <property type="match status" value="1"/>
</dbReference>
<dbReference type="Proteomes" id="UP000294746">
    <property type="component" value="Unassembled WGS sequence"/>
</dbReference>
<feature type="domain" description="Nucleoside transporter/FeoB GTPase Gate" evidence="2">
    <location>
        <begin position="47"/>
        <end position="147"/>
    </location>
</feature>
<keyword evidence="1" id="KW-0472">Membrane</keyword>
<dbReference type="PANTHER" id="PTHR35793:SF2">
    <property type="entry name" value="INNER MEMBRANE PROTEIN YJIG"/>
    <property type="match status" value="1"/>
</dbReference>
<feature type="transmembrane region" description="Helical" evidence="1">
    <location>
        <begin position="7"/>
        <end position="26"/>
    </location>
</feature>
<keyword evidence="1" id="KW-0812">Transmembrane</keyword>
<keyword evidence="1" id="KW-1133">Transmembrane helix</keyword>
<sequence>MYEIISAISNYMLPAMIVLIPLYALFRKVPVYESFVEGAKEGFPTAIQIIPHLVGMMFAVAVFRDTGALDFYLQALVPLANWLHIPPDILPIGILRPISGTGSLAFVESIFHTFGPDSFMGKLASTIQASTDTTLYVITVYFGAVGVKKSLYALKVGLLADLIGFIASLVICTIMFGGM</sequence>
<evidence type="ECO:0000259" key="2">
    <source>
        <dbReference type="Pfam" id="PF07670"/>
    </source>
</evidence>
<dbReference type="OrthoDB" id="9805623at2"/>
<name>A0A4R2SBA2_9BACL</name>
<feature type="transmembrane region" description="Helical" evidence="1">
    <location>
        <begin position="158"/>
        <end position="178"/>
    </location>
</feature>
<feature type="transmembrane region" description="Helical" evidence="1">
    <location>
        <begin position="46"/>
        <end position="63"/>
    </location>
</feature>
<comment type="caution">
    <text evidence="3">The sequence shown here is derived from an EMBL/GenBank/DDBJ whole genome shotgun (WGS) entry which is preliminary data.</text>
</comment>